<dbReference type="EMBL" id="CP053418">
    <property type="protein sequence ID" value="QJW84356.1"/>
    <property type="molecule type" value="Genomic_DNA"/>
</dbReference>
<dbReference type="Proteomes" id="UP000500826">
    <property type="component" value="Chromosome"/>
</dbReference>
<reference evidence="1 2" key="2">
    <citation type="submission" date="2020-05" db="EMBL/GenBank/DDBJ databases">
        <authorList>
            <person name="Khan S.A."/>
            <person name="Jeon C.O."/>
            <person name="Chun B.H."/>
        </authorList>
    </citation>
    <scope>NUCLEOTIDE SEQUENCE [LARGE SCALE GENOMIC DNA]</scope>
    <source>
        <strain evidence="1 2">H242</strain>
    </source>
</reference>
<evidence type="ECO:0000313" key="2">
    <source>
        <dbReference type="Proteomes" id="UP000500826"/>
    </source>
</evidence>
<accession>A0ABX6P2L3</accession>
<keyword evidence="2" id="KW-1185">Reference proteome</keyword>
<evidence type="ECO:0000313" key="1">
    <source>
        <dbReference type="EMBL" id="QJW84356.1"/>
    </source>
</evidence>
<proteinExistence type="predicted"/>
<dbReference type="GO" id="GO:0003677">
    <property type="term" value="F:DNA binding"/>
    <property type="evidence" value="ECO:0007669"/>
    <property type="project" value="UniProtKB-KW"/>
</dbReference>
<reference evidence="1 2" key="1">
    <citation type="submission" date="2020-05" db="EMBL/GenBank/DDBJ databases">
        <title>Ramlibacter rhizophilus sp. nov., isolated from rhizosphere soil of national flower Mugunghwa from South Korea.</title>
        <authorList>
            <person name="Zheng-Fei Y."/>
            <person name="Huan T."/>
        </authorList>
    </citation>
    <scope>NUCLEOTIDE SEQUENCE [LARGE SCALE GENOMIC DNA]</scope>
    <source>
        <strain evidence="1 2">H242</strain>
    </source>
</reference>
<gene>
    <name evidence="1" type="ORF">HK414_12965</name>
</gene>
<sequence>MTAVTFPPISEEAREVIPNAHLAYLVGREASTTRDLWARQGKGPIKPVYIGGRVHWKTSDVRKLPGVEVAQ</sequence>
<name>A0ABX6P2L3_9BURK</name>
<protein>
    <submittedName>
        <fullName evidence="1">DNA-binding protein</fullName>
    </submittedName>
</protein>
<keyword evidence="1" id="KW-0238">DNA-binding</keyword>
<organism evidence="1 2">
    <name type="scientific">Ramlibacter terrae</name>
    <dbReference type="NCBI Taxonomy" id="2732511"/>
    <lineage>
        <taxon>Bacteria</taxon>
        <taxon>Pseudomonadati</taxon>
        <taxon>Pseudomonadota</taxon>
        <taxon>Betaproteobacteria</taxon>
        <taxon>Burkholderiales</taxon>
        <taxon>Comamonadaceae</taxon>
        <taxon>Ramlibacter</taxon>
    </lineage>
</organism>